<protein>
    <recommendedName>
        <fullName evidence="5">Peptidase M28 domain-containing protein</fullName>
    </recommendedName>
</protein>
<dbReference type="InterPro" id="IPR032610">
    <property type="entry name" value="DUF2172"/>
</dbReference>
<evidence type="ECO:0000259" key="1">
    <source>
        <dbReference type="Pfam" id="PF09940"/>
    </source>
</evidence>
<dbReference type="Proteomes" id="UP000178427">
    <property type="component" value="Unassembled WGS sequence"/>
</dbReference>
<feature type="domain" description="DUF2172" evidence="1">
    <location>
        <begin position="55"/>
        <end position="149"/>
    </location>
</feature>
<dbReference type="EMBL" id="MFMA01000027">
    <property type="protein sequence ID" value="OGG73876.1"/>
    <property type="molecule type" value="Genomic_DNA"/>
</dbReference>
<dbReference type="InterPro" id="IPR032589">
    <property type="entry name" value="DUF4910"/>
</dbReference>
<dbReference type="Gene3D" id="3.50.30.90">
    <property type="match status" value="1"/>
</dbReference>
<reference evidence="3 4" key="1">
    <citation type="journal article" date="2016" name="Nat. Commun.">
        <title>Thousands of microbial genomes shed light on interconnected biogeochemical processes in an aquifer system.</title>
        <authorList>
            <person name="Anantharaman K."/>
            <person name="Brown C.T."/>
            <person name="Hug L.A."/>
            <person name="Sharon I."/>
            <person name="Castelle C.J."/>
            <person name="Probst A.J."/>
            <person name="Thomas B.C."/>
            <person name="Singh A."/>
            <person name="Wilkins M.J."/>
            <person name="Karaoz U."/>
            <person name="Brodie E.L."/>
            <person name="Williams K.H."/>
            <person name="Hubbard S.S."/>
            <person name="Banfield J.F."/>
        </authorList>
    </citation>
    <scope>NUCLEOTIDE SEQUENCE [LARGE SCALE GENOMIC DNA]</scope>
</reference>
<evidence type="ECO:0000313" key="4">
    <source>
        <dbReference type="Proteomes" id="UP000178427"/>
    </source>
</evidence>
<proteinExistence type="predicted"/>
<dbReference type="Pfam" id="PF09940">
    <property type="entry name" value="DUF2172"/>
    <property type="match status" value="1"/>
</dbReference>
<dbReference type="STRING" id="1798513.A3A40_02595"/>
<sequence>MNRMLKILNDLTPLNRVFCSSDYDKAIEYLKDILPFKVISYNAADELNGWVIPPKWDIKEAKILKNGKVLYDGLAHPLRVISLSKSFEGEVDSEELKQHLHYDSRDSNSIPYHFRQQYRSWDRDWGFCVTKNFFDTLEHGKYKVIIETEESDGILKVLDYTHTGLLEETFAFVAHLDHPGMANDDLAGCAVGVELLKRLSKKRTKYSYKLLLVQEIIGSEHYWGRTNAGNKEKILESVFLEMLGTKTQLALQESLGATSNVEQAISKAMDVSGISYRRGPFNSIIGNDEYIWEAYGVPMASLSRFPYPEYHSDRDNFSIMSETALNEAVNVLLKAIEYLESSTLIFKKFQGNICLSNPKYDLYIDTEQPAFGNMASENVQKMRLLADLIPTLHQPTTVKVLSGRVGLPEIDVMTYLQKWVEKGLIELK</sequence>
<comment type="caution">
    <text evidence="3">The sequence shown here is derived from an EMBL/GenBank/DDBJ whole genome shotgun (WGS) entry which is preliminary data.</text>
</comment>
<dbReference type="SUPFAM" id="SSF53187">
    <property type="entry name" value="Zn-dependent exopeptidases"/>
    <property type="match status" value="1"/>
</dbReference>
<evidence type="ECO:0008006" key="5">
    <source>
        <dbReference type="Google" id="ProtNLM"/>
    </source>
</evidence>
<name>A0A1F6EJR4_9BACT</name>
<organism evidence="3 4">
    <name type="scientific">Candidatus Kaiserbacteria bacterium RIFCSPLOWO2_01_FULL_54_20</name>
    <dbReference type="NCBI Taxonomy" id="1798513"/>
    <lineage>
        <taxon>Bacteria</taxon>
        <taxon>Candidatus Kaiseribacteriota</taxon>
    </lineage>
</organism>
<dbReference type="AlphaFoldDB" id="A0A1F6EJR4"/>
<evidence type="ECO:0000259" key="2">
    <source>
        <dbReference type="Pfam" id="PF16254"/>
    </source>
</evidence>
<evidence type="ECO:0000313" key="3">
    <source>
        <dbReference type="EMBL" id="OGG73876.1"/>
    </source>
</evidence>
<accession>A0A1F6EJR4</accession>
<feature type="domain" description="DUF4910" evidence="2">
    <location>
        <begin position="7"/>
        <end position="341"/>
    </location>
</feature>
<dbReference type="Pfam" id="PF16254">
    <property type="entry name" value="DUF4910"/>
    <property type="match status" value="1"/>
</dbReference>
<gene>
    <name evidence="3" type="ORF">A3A40_02595</name>
</gene>
<dbReference type="Gene3D" id="3.40.630.10">
    <property type="entry name" value="Zn peptidases"/>
    <property type="match status" value="1"/>
</dbReference>